<reference evidence="2 3" key="1">
    <citation type="submission" date="2017-05" db="EMBL/GenBank/DDBJ databases">
        <title>The Genome Sequence of Enterococcus sp. 8G7_MSG3316.</title>
        <authorList>
            <consortium name="The Broad Institute Genomics Platform"/>
            <consortium name="The Broad Institute Genomic Center for Infectious Diseases"/>
            <person name="Earl A."/>
            <person name="Manson A."/>
            <person name="Schwartman J."/>
            <person name="Gilmore M."/>
            <person name="Abouelleil A."/>
            <person name="Cao P."/>
            <person name="Chapman S."/>
            <person name="Cusick C."/>
            <person name="Shea T."/>
            <person name="Young S."/>
            <person name="Neafsey D."/>
            <person name="Nusbaum C."/>
            <person name="Birren B."/>
        </authorList>
    </citation>
    <scope>NUCLEOTIDE SEQUENCE [LARGE SCALE GENOMIC DNA]</scope>
    <source>
        <strain evidence="2 3">8G7_MSG3316</strain>
    </source>
</reference>
<dbReference type="AlphaFoldDB" id="A0A242A6J7"/>
<dbReference type="EMBL" id="NGKU01000001">
    <property type="protein sequence ID" value="OTN76520.1"/>
    <property type="molecule type" value="Genomic_DNA"/>
</dbReference>
<feature type="transmembrane region" description="Helical" evidence="1">
    <location>
        <begin position="252"/>
        <end position="277"/>
    </location>
</feature>
<proteinExistence type="predicted"/>
<keyword evidence="1" id="KW-0472">Membrane</keyword>
<organism evidence="2 3">
    <name type="scientific">Candidatus Enterococcus testudinis</name>
    <dbReference type="NCBI Taxonomy" id="1834191"/>
    <lineage>
        <taxon>Bacteria</taxon>
        <taxon>Bacillati</taxon>
        <taxon>Bacillota</taxon>
        <taxon>Bacilli</taxon>
        <taxon>Lactobacillales</taxon>
        <taxon>Enterococcaceae</taxon>
        <taxon>Enterococcus</taxon>
    </lineage>
</organism>
<dbReference type="Proteomes" id="UP000195043">
    <property type="component" value="Unassembled WGS sequence"/>
</dbReference>
<dbReference type="STRING" id="1834191.A5886_001597"/>
<evidence type="ECO:0000313" key="2">
    <source>
        <dbReference type="EMBL" id="OTN76520.1"/>
    </source>
</evidence>
<gene>
    <name evidence="2" type="ORF">A5886_001597</name>
</gene>
<comment type="caution">
    <text evidence="2">The sequence shown here is derived from an EMBL/GenBank/DDBJ whole genome shotgun (WGS) entry which is preliminary data.</text>
</comment>
<protein>
    <recommendedName>
        <fullName evidence="4">Bacteriocin-associated integral membrane protein</fullName>
    </recommendedName>
</protein>
<name>A0A242A6J7_9ENTE</name>
<feature type="transmembrane region" description="Helical" evidence="1">
    <location>
        <begin position="301"/>
        <end position="319"/>
    </location>
</feature>
<feature type="transmembrane region" description="Helical" evidence="1">
    <location>
        <begin position="325"/>
        <end position="344"/>
    </location>
</feature>
<keyword evidence="1" id="KW-1133">Transmembrane helix</keyword>
<sequence length="359" mass="41973">MNTFLNISEIRQVYVQQSNFVTLSNISYNEYEIGDLSIEQKLIHLFHELEKTVDAQYIVSERFYPNRMSEEFGYANNEYVNIVQVNKNFLNENHLPIDYVYSFSEDKLTVHLPDNINQEKAKKFVLFLIADYLHELISDEINLNHLVEFKQYPENNVTFFSENIDMMDIEQGFIKNPIIICLSNPFFTLSNSRLQNAAIYNPLRIENNDENHLKINNAIRNNELDGNNLIFQNVLDTGYSEIFQMTLSEVSILLVAILFSILVSVLASYYIVLTILLSRQKQVSVLKLLGYSFHQIYKDELFYFGLIYLFGMIELLVLERSLSSLVMYAVLTFIDFAIIFYLVIKYEKKNIVHILKGAD</sequence>
<evidence type="ECO:0000256" key="1">
    <source>
        <dbReference type="SAM" id="Phobius"/>
    </source>
</evidence>
<evidence type="ECO:0000313" key="3">
    <source>
        <dbReference type="Proteomes" id="UP000195043"/>
    </source>
</evidence>
<keyword evidence="3" id="KW-1185">Reference proteome</keyword>
<keyword evidence="1" id="KW-0812">Transmembrane</keyword>
<evidence type="ECO:0008006" key="4">
    <source>
        <dbReference type="Google" id="ProtNLM"/>
    </source>
</evidence>
<accession>A0A242A6J7</accession>